<feature type="domain" description="BHLH" evidence="8">
    <location>
        <begin position="447"/>
        <end position="499"/>
    </location>
</feature>
<dbReference type="STRING" id="595528.A0A0D2UT45"/>
<dbReference type="SUPFAM" id="SSF47459">
    <property type="entry name" value="HLH, helix-loop-helix DNA-binding domain"/>
    <property type="match status" value="1"/>
</dbReference>
<dbReference type="PANTHER" id="PTHR10328:SF3">
    <property type="entry name" value="PROTEIN MAX"/>
    <property type="match status" value="1"/>
</dbReference>
<proteinExistence type="predicted"/>
<dbReference type="EMBL" id="KE346376">
    <property type="protein sequence ID" value="KJE98111.1"/>
    <property type="molecule type" value="Genomic_DNA"/>
</dbReference>
<feature type="region of interest" description="Disordered" evidence="7">
    <location>
        <begin position="370"/>
        <end position="461"/>
    </location>
</feature>
<dbReference type="GO" id="GO:0003700">
    <property type="term" value="F:DNA-binding transcription factor activity"/>
    <property type="evidence" value="ECO:0007669"/>
    <property type="project" value="TreeGrafter"/>
</dbReference>
<dbReference type="Gene3D" id="4.10.280.10">
    <property type="entry name" value="Helix-loop-helix DNA-binding domain"/>
    <property type="match status" value="1"/>
</dbReference>
<dbReference type="InterPro" id="IPR036638">
    <property type="entry name" value="HLH_DNA-bd_sf"/>
</dbReference>
<dbReference type="CDD" id="cd00130">
    <property type="entry name" value="PAS"/>
    <property type="match status" value="1"/>
</dbReference>
<protein>
    <recommendedName>
        <fullName evidence="8">BHLH domain-containing protein</fullName>
    </recommendedName>
</protein>
<dbReference type="AlphaFoldDB" id="A0A0D2UT45"/>
<keyword evidence="6" id="KW-0175">Coiled coil</keyword>
<keyword evidence="4" id="KW-0804">Transcription</keyword>
<gene>
    <name evidence="9" type="ORF">CAOG_008129</name>
</gene>
<feature type="coiled-coil region" evidence="6">
    <location>
        <begin position="496"/>
        <end position="537"/>
    </location>
</feature>
<keyword evidence="2" id="KW-0238">DNA-binding</keyword>
<organism evidence="9 10">
    <name type="scientific">Capsaspora owczarzaki (strain ATCC 30864)</name>
    <dbReference type="NCBI Taxonomy" id="595528"/>
    <lineage>
        <taxon>Eukaryota</taxon>
        <taxon>Filasterea</taxon>
        <taxon>Capsaspora</taxon>
    </lineage>
</organism>
<dbReference type="InterPro" id="IPR035965">
    <property type="entry name" value="PAS-like_dom_sf"/>
</dbReference>
<keyword evidence="1" id="KW-0805">Transcription regulation</keyword>
<sequence length="690" mass="73689">MCAATGPSALLASDSPVTLFLNDGLLSVATAIPFVIPAGTSIQSAASMCHQALFGTPSSAAKLFTDLGVELMPVSMSRTPLVIPANQALVVTGGEPFFPLTMHSQIYQDATGASVAAGHTLAGDSQATQDRLSGIYNESRRVQEQQYRLLQSLFGQLEQAQTEQQQKQLDPLELASASQDFLDTAAPLVTHDFANVLDSAVRALYRNDGEIGPDKLASHVSYAMHDLQLMGQPTSTLTFPSAAAAAADVAAAAAAAAAAVDAAAAATTTSSATSSSSSTAAKPHTGAVATQQVSNSIEAIFNNMALPRLNVPVATREQLSVANWTSQPAPETMDMCTINRKLQVERYRDRLNLGVADSVYRVNPPVRPGALDELSKAESPAASETESTGSAAHSTSTAAAASMAAPPAAADSAHHEEFSMDMSSDEESGAFSMGSGAGAARGKKVKERGMSHKQAEQRARDRLRTSMQELVLSLPAPENVKNASRATVLKKAAEFLAFTRRRNDTLKAENDRAKREIMELEAEQRRLQQQIQAANLMTVEITDKNHRYVFVDHMWEIVTGYQRTEALGKLVRDVAGCPTCALMIERGLEIMHSIEKGIEWSGLMMSRRKDGRIFASLAHIVPVMDETGQVIQNVCTRRHFHLLDPMQASSVCTFEKSLEAEVQSAIPLNVVSPEIVAADVSQAFLSAPIS</sequence>
<dbReference type="GO" id="GO:0045944">
    <property type="term" value="P:positive regulation of transcription by RNA polymerase II"/>
    <property type="evidence" value="ECO:0007669"/>
    <property type="project" value="TreeGrafter"/>
</dbReference>
<dbReference type="GO" id="GO:0003677">
    <property type="term" value="F:DNA binding"/>
    <property type="evidence" value="ECO:0007669"/>
    <property type="project" value="UniProtKB-KW"/>
</dbReference>
<evidence type="ECO:0000256" key="2">
    <source>
        <dbReference type="ARBA" id="ARBA00023125"/>
    </source>
</evidence>
<dbReference type="InterPro" id="IPR011598">
    <property type="entry name" value="bHLH_dom"/>
</dbReference>
<evidence type="ECO:0000256" key="1">
    <source>
        <dbReference type="ARBA" id="ARBA00023015"/>
    </source>
</evidence>
<reference evidence="10" key="1">
    <citation type="submission" date="2011-02" db="EMBL/GenBank/DDBJ databases">
        <title>The Genome Sequence of Capsaspora owczarzaki ATCC 30864.</title>
        <authorList>
            <person name="Russ C."/>
            <person name="Cuomo C."/>
            <person name="Burger G."/>
            <person name="Gray M.W."/>
            <person name="Holland P.W.H."/>
            <person name="King N."/>
            <person name="Lang F.B.F."/>
            <person name="Roger A.J."/>
            <person name="Ruiz-Trillo I."/>
            <person name="Young S.K."/>
            <person name="Zeng Q."/>
            <person name="Gargeya S."/>
            <person name="Alvarado L."/>
            <person name="Berlin A."/>
            <person name="Chapman S.B."/>
            <person name="Chen Z."/>
            <person name="Freedman E."/>
            <person name="Gellesch M."/>
            <person name="Goldberg J."/>
            <person name="Griggs A."/>
            <person name="Gujja S."/>
            <person name="Heilman E."/>
            <person name="Heiman D."/>
            <person name="Howarth C."/>
            <person name="Mehta T."/>
            <person name="Neiman D."/>
            <person name="Pearson M."/>
            <person name="Roberts A."/>
            <person name="Saif S."/>
            <person name="Shea T."/>
            <person name="Shenoy N."/>
            <person name="Sisk P."/>
            <person name="Stolte C."/>
            <person name="Sykes S."/>
            <person name="White J."/>
            <person name="Yandava C."/>
            <person name="Haas B."/>
            <person name="Nusbaum C."/>
            <person name="Birren B."/>
        </authorList>
    </citation>
    <scope>NUCLEOTIDE SEQUENCE</scope>
    <source>
        <strain evidence="10">ATCC 30864</strain>
    </source>
</reference>
<dbReference type="PANTHER" id="PTHR10328">
    <property type="entry name" value="PROTEIN MAX MYC-ASSOCIATED FACTOR X"/>
    <property type="match status" value="1"/>
</dbReference>
<feature type="compositionally biased region" description="Low complexity" evidence="7">
    <location>
        <begin position="429"/>
        <end position="440"/>
    </location>
</feature>
<keyword evidence="10" id="KW-1185">Reference proteome</keyword>
<dbReference type="OrthoDB" id="447251at2759"/>
<dbReference type="Proteomes" id="UP000008743">
    <property type="component" value="Unassembled WGS sequence"/>
</dbReference>
<dbReference type="GO" id="GO:0090575">
    <property type="term" value="C:RNA polymerase II transcription regulator complex"/>
    <property type="evidence" value="ECO:0007669"/>
    <property type="project" value="TreeGrafter"/>
</dbReference>
<dbReference type="PhylomeDB" id="A0A0D2UT45"/>
<name>A0A0D2UT45_CAPO3</name>
<evidence type="ECO:0000256" key="5">
    <source>
        <dbReference type="ARBA" id="ARBA00023242"/>
    </source>
</evidence>
<dbReference type="SUPFAM" id="SSF55785">
    <property type="entry name" value="PYP-like sensor domain (PAS domain)"/>
    <property type="match status" value="1"/>
</dbReference>
<evidence type="ECO:0000256" key="3">
    <source>
        <dbReference type="ARBA" id="ARBA00023159"/>
    </source>
</evidence>
<evidence type="ECO:0000256" key="7">
    <source>
        <dbReference type="SAM" id="MobiDB-lite"/>
    </source>
</evidence>
<dbReference type="InParanoid" id="A0A0D2UT45"/>
<evidence type="ECO:0000313" key="9">
    <source>
        <dbReference type="EMBL" id="KJE98111.1"/>
    </source>
</evidence>
<accession>A0A0D2UT45</accession>
<feature type="compositionally biased region" description="Basic and acidic residues" evidence="7">
    <location>
        <begin position="447"/>
        <end position="461"/>
    </location>
</feature>
<dbReference type="Gene3D" id="3.30.450.20">
    <property type="entry name" value="PAS domain"/>
    <property type="match status" value="1"/>
</dbReference>
<evidence type="ECO:0000313" key="10">
    <source>
        <dbReference type="Proteomes" id="UP000008743"/>
    </source>
</evidence>
<keyword evidence="3" id="KW-0010">Activator</keyword>
<dbReference type="PROSITE" id="PS50888">
    <property type="entry name" value="BHLH"/>
    <property type="match status" value="1"/>
</dbReference>
<evidence type="ECO:0000256" key="6">
    <source>
        <dbReference type="SAM" id="Coils"/>
    </source>
</evidence>
<evidence type="ECO:0000259" key="8">
    <source>
        <dbReference type="PROSITE" id="PS50888"/>
    </source>
</evidence>
<dbReference type="InterPro" id="IPR000014">
    <property type="entry name" value="PAS"/>
</dbReference>
<feature type="compositionally biased region" description="Low complexity" evidence="7">
    <location>
        <begin position="377"/>
        <end position="411"/>
    </location>
</feature>
<evidence type="ECO:0000256" key="4">
    <source>
        <dbReference type="ARBA" id="ARBA00023163"/>
    </source>
</evidence>
<keyword evidence="5" id="KW-0539">Nucleus</keyword>
<dbReference type="GO" id="GO:0046983">
    <property type="term" value="F:protein dimerization activity"/>
    <property type="evidence" value="ECO:0007669"/>
    <property type="project" value="InterPro"/>
</dbReference>